<feature type="compositionally biased region" description="Basic and acidic residues" evidence="1">
    <location>
        <begin position="1"/>
        <end position="20"/>
    </location>
</feature>
<comment type="caution">
    <text evidence="2">The sequence shown here is derived from an EMBL/GenBank/DDBJ whole genome shotgun (WGS) entry which is preliminary data.</text>
</comment>
<dbReference type="AlphaFoldDB" id="A0AAW1YR81"/>
<evidence type="ECO:0000256" key="1">
    <source>
        <dbReference type="SAM" id="MobiDB-lite"/>
    </source>
</evidence>
<evidence type="ECO:0000313" key="3">
    <source>
        <dbReference type="Proteomes" id="UP001457282"/>
    </source>
</evidence>
<feature type="region of interest" description="Disordered" evidence="1">
    <location>
        <begin position="1"/>
        <end position="38"/>
    </location>
</feature>
<accession>A0AAW1YR81</accession>
<organism evidence="2 3">
    <name type="scientific">Rubus argutus</name>
    <name type="common">Southern blackberry</name>
    <dbReference type="NCBI Taxonomy" id="59490"/>
    <lineage>
        <taxon>Eukaryota</taxon>
        <taxon>Viridiplantae</taxon>
        <taxon>Streptophyta</taxon>
        <taxon>Embryophyta</taxon>
        <taxon>Tracheophyta</taxon>
        <taxon>Spermatophyta</taxon>
        <taxon>Magnoliopsida</taxon>
        <taxon>eudicotyledons</taxon>
        <taxon>Gunneridae</taxon>
        <taxon>Pentapetalae</taxon>
        <taxon>rosids</taxon>
        <taxon>fabids</taxon>
        <taxon>Rosales</taxon>
        <taxon>Rosaceae</taxon>
        <taxon>Rosoideae</taxon>
        <taxon>Rosoideae incertae sedis</taxon>
        <taxon>Rubus</taxon>
    </lineage>
</organism>
<dbReference type="Proteomes" id="UP001457282">
    <property type="component" value="Unassembled WGS sequence"/>
</dbReference>
<keyword evidence="3" id="KW-1185">Reference proteome</keyword>
<evidence type="ECO:0000313" key="2">
    <source>
        <dbReference type="EMBL" id="KAK9951022.1"/>
    </source>
</evidence>
<sequence>MPREQERGREQQQPEHRLDLDCDDDRTEEPVRKGSEKMTAAWRARPGQLWLEDWAWFYGGVNWEEARVAACCCVDAEEELRVWWCGEEGSGGGEVFVNLFWSQSVSMVEEYSRRNEEGGVGNPRRDPREVVEFTVGCREVEEEVAEK</sequence>
<name>A0AAW1YR81_RUBAR</name>
<reference evidence="2 3" key="1">
    <citation type="journal article" date="2023" name="G3 (Bethesda)">
        <title>A chromosome-length genome assembly and annotation of blackberry (Rubus argutus, cv. 'Hillquist').</title>
        <authorList>
            <person name="Bruna T."/>
            <person name="Aryal R."/>
            <person name="Dudchenko O."/>
            <person name="Sargent D.J."/>
            <person name="Mead D."/>
            <person name="Buti M."/>
            <person name="Cavallini A."/>
            <person name="Hytonen T."/>
            <person name="Andres J."/>
            <person name="Pham M."/>
            <person name="Weisz D."/>
            <person name="Mascagni F."/>
            <person name="Usai G."/>
            <person name="Natali L."/>
            <person name="Bassil N."/>
            <person name="Fernandez G.E."/>
            <person name="Lomsadze A."/>
            <person name="Armour M."/>
            <person name="Olukolu B."/>
            <person name="Poorten T."/>
            <person name="Britton C."/>
            <person name="Davik J."/>
            <person name="Ashrafi H."/>
            <person name="Aiden E.L."/>
            <person name="Borodovsky M."/>
            <person name="Worthington M."/>
        </authorList>
    </citation>
    <scope>NUCLEOTIDE SEQUENCE [LARGE SCALE GENOMIC DNA]</scope>
    <source>
        <strain evidence="2">PI 553951</strain>
    </source>
</reference>
<dbReference type="EMBL" id="JBEDUW010000001">
    <property type="protein sequence ID" value="KAK9951022.1"/>
    <property type="molecule type" value="Genomic_DNA"/>
</dbReference>
<protein>
    <submittedName>
        <fullName evidence="2">Uncharacterized protein</fullName>
    </submittedName>
</protein>
<gene>
    <name evidence="2" type="ORF">M0R45_006484</name>
</gene>
<proteinExistence type="predicted"/>